<proteinExistence type="inferred from homology"/>
<sequence>MSSNEVSMDDKNMVIGVVLDTEWLFEGFQMTKGSELVSRMARFFESNPDFNETGYDEKIAQLAGTSVSNVNLLKMFYGDWPTYADVVGFSNQTIPMLGHPTQSRAFLPVFIVLTVVTMIVVALRMYSRLTITGFVRSYDYVLLAGFFMTLGFGLQNAVILNTHTFNRGVWDKNWIDFQVEQDSSLSASILYPLTVLVIKFSLLLFYYKLSVWHPLRWATIGTALFVIANTIATIFGWAFQCNPTLPWKHQNYMNPDGECPVDTWKLEIATGSINIITDVVIWLIPMPMIWKMQLSLRERIISVFTLGVGALACIACAIRLRNINMAWYGSPIESSASIICIWTITELYLAQICASIPAIRALVLNKAPHLLGSEPSERKENKFDQFENYDQFPDFSSHSSLGKASPDVSVVRQDQYEARAENKV</sequence>
<protein>
    <recommendedName>
        <fullName evidence="8">Rhodopsin domain-containing protein</fullName>
    </recommendedName>
</protein>
<organism evidence="9 10">
    <name type="scientific">Dactylellina haptotyla (strain CBS 200.50)</name>
    <name type="common">Nematode-trapping fungus</name>
    <name type="synonym">Monacrosporium haptotylum</name>
    <dbReference type="NCBI Taxonomy" id="1284197"/>
    <lineage>
        <taxon>Eukaryota</taxon>
        <taxon>Fungi</taxon>
        <taxon>Dikarya</taxon>
        <taxon>Ascomycota</taxon>
        <taxon>Pezizomycotina</taxon>
        <taxon>Orbiliomycetes</taxon>
        <taxon>Orbiliales</taxon>
        <taxon>Orbiliaceae</taxon>
        <taxon>Dactylellina</taxon>
    </lineage>
</organism>
<evidence type="ECO:0000256" key="1">
    <source>
        <dbReference type="ARBA" id="ARBA00004141"/>
    </source>
</evidence>
<accession>S8AP33</accession>
<dbReference type="AlphaFoldDB" id="S8AP33"/>
<evidence type="ECO:0000256" key="5">
    <source>
        <dbReference type="ARBA" id="ARBA00038359"/>
    </source>
</evidence>
<dbReference type="EMBL" id="AQGS01000041">
    <property type="protein sequence ID" value="EPS44624.1"/>
    <property type="molecule type" value="Genomic_DNA"/>
</dbReference>
<dbReference type="Pfam" id="PF20684">
    <property type="entry name" value="Fung_rhodopsin"/>
    <property type="match status" value="1"/>
</dbReference>
<dbReference type="InterPro" id="IPR052337">
    <property type="entry name" value="SAT4-like"/>
</dbReference>
<dbReference type="OMA" id="WTITELY"/>
<dbReference type="Proteomes" id="UP000015100">
    <property type="component" value="Unassembled WGS sequence"/>
</dbReference>
<evidence type="ECO:0000313" key="10">
    <source>
        <dbReference type="Proteomes" id="UP000015100"/>
    </source>
</evidence>
<evidence type="ECO:0000256" key="6">
    <source>
        <dbReference type="SAM" id="MobiDB-lite"/>
    </source>
</evidence>
<dbReference type="OrthoDB" id="3934549at2759"/>
<keyword evidence="2 7" id="KW-0812">Transmembrane</keyword>
<feature type="transmembrane region" description="Helical" evidence="7">
    <location>
        <begin position="189"/>
        <end position="207"/>
    </location>
</feature>
<evidence type="ECO:0000259" key="8">
    <source>
        <dbReference type="Pfam" id="PF20684"/>
    </source>
</evidence>
<gene>
    <name evidence="9" type="ORF">H072_1400</name>
</gene>
<comment type="caution">
    <text evidence="9">The sequence shown here is derived from an EMBL/GenBank/DDBJ whole genome shotgun (WGS) entry which is preliminary data.</text>
</comment>
<feature type="transmembrane region" description="Helical" evidence="7">
    <location>
        <begin position="138"/>
        <end position="160"/>
    </location>
</feature>
<keyword evidence="10" id="KW-1185">Reference proteome</keyword>
<dbReference type="STRING" id="1284197.S8AP33"/>
<comment type="similarity">
    <text evidence="5">Belongs to the SAT4 family.</text>
</comment>
<reference evidence="9 10" key="1">
    <citation type="journal article" date="2013" name="PLoS Genet.">
        <title>Genomic mechanisms accounting for the adaptation to parasitism in nematode-trapping fungi.</title>
        <authorList>
            <person name="Meerupati T."/>
            <person name="Andersson K.M."/>
            <person name="Friman E."/>
            <person name="Kumar D."/>
            <person name="Tunlid A."/>
            <person name="Ahren D."/>
        </authorList>
    </citation>
    <scope>NUCLEOTIDE SEQUENCE [LARGE SCALE GENOMIC DNA]</scope>
    <source>
        <strain evidence="9 10">CBS 200.50</strain>
    </source>
</reference>
<evidence type="ECO:0000313" key="9">
    <source>
        <dbReference type="EMBL" id="EPS44624.1"/>
    </source>
</evidence>
<dbReference type="PANTHER" id="PTHR33048:SF129">
    <property type="entry name" value="INTEGRAL MEMBRANE PROTEIN-RELATED"/>
    <property type="match status" value="1"/>
</dbReference>
<dbReference type="HOGENOM" id="CLU_045271_0_0_1"/>
<dbReference type="PANTHER" id="PTHR33048">
    <property type="entry name" value="PTH11-LIKE INTEGRAL MEMBRANE PROTEIN (AFU_ORTHOLOGUE AFUA_5G11245)"/>
    <property type="match status" value="1"/>
</dbReference>
<feature type="transmembrane region" description="Helical" evidence="7">
    <location>
        <begin position="219"/>
        <end position="239"/>
    </location>
</feature>
<name>S8AP33_DACHA</name>
<comment type="subcellular location">
    <subcellularLocation>
        <location evidence="1">Membrane</location>
        <topology evidence="1">Multi-pass membrane protein</topology>
    </subcellularLocation>
</comment>
<dbReference type="InterPro" id="IPR049326">
    <property type="entry name" value="Rhodopsin_dom_fungi"/>
</dbReference>
<evidence type="ECO:0000256" key="4">
    <source>
        <dbReference type="ARBA" id="ARBA00023136"/>
    </source>
</evidence>
<keyword evidence="4 7" id="KW-0472">Membrane</keyword>
<dbReference type="GO" id="GO:0016020">
    <property type="term" value="C:membrane"/>
    <property type="evidence" value="ECO:0007669"/>
    <property type="project" value="UniProtKB-SubCell"/>
</dbReference>
<feature type="transmembrane region" description="Helical" evidence="7">
    <location>
        <begin position="105"/>
        <end position="126"/>
    </location>
</feature>
<evidence type="ECO:0000256" key="7">
    <source>
        <dbReference type="SAM" id="Phobius"/>
    </source>
</evidence>
<feature type="transmembrane region" description="Helical" evidence="7">
    <location>
        <begin position="300"/>
        <end position="320"/>
    </location>
</feature>
<feature type="domain" description="Rhodopsin" evidence="8">
    <location>
        <begin position="123"/>
        <end position="363"/>
    </location>
</feature>
<feature type="region of interest" description="Disordered" evidence="6">
    <location>
        <begin position="389"/>
        <end position="408"/>
    </location>
</feature>
<keyword evidence="3 7" id="KW-1133">Transmembrane helix</keyword>
<evidence type="ECO:0000256" key="2">
    <source>
        <dbReference type="ARBA" id="ARBA00022692"/>
    </source>
</evidence>
<evidence type="ECO:0000256" key="3">
    <source>
        <dbReference type="ARBA" id="ARBA00022989"/>
    </source>
</evidence>
<reference evidence="10" key="2">
    <citation type="submission" date="2013-04" db="EMBL/GenBank/DDBJ databases">
        <title>Genomic mechanisms accounting for the adaptation to parasitism in nematode-trapping fungi.</title>
        <authorList>
            <person name="Ahren D.G."/>
        </authorList>
    </citation>
    <scope>NUCLEOTIDE SEQUENCE [LARGE SCALE GENOMIC DNA]</scope>
    <source>
        <strain evidence="10">CBS 200.50</strain>
    </source>
</reference>
<feature type="transmembrane region" description="Helical" evidence="7">
    <location>
        <begin position="268"/>
        <end position="288"/>
    </location>
</feature>